<dbReference type="EMBL" id="VWPK01000034">
    <property type="protein sequence ID" value="KAA5610373.1"/>
    <property type="molecule type" value="Genomic_DNA"/>
</dbReference>
<dbReference type="InterPro" id="IPR024041">
    <property type="entry name" value="NH4_transpt_AmtB-like_dom"/>
</dbReference>
<evidence type="ECO:0000256" key="4">
    <source>
        <dbReference type="ARBA" id="ARBA00023136"/>
    </source>
</evidence>
<feature type="domain" description="Ammonium transporter AmtB-like" evidence="6">
    <location>
        <begin position="3"/>
        <end position="54"/>
    </location>
</feature>
<evidence type="ECO:0000256" key="5">
    <source>
        <dbReference type="SAM" id="Phobius"/>
    </source>
</evidence>
<keyword evidence="2 5" id="KW-0812">Transmembrane</keyword>
<dbReference type="GO" id="GO:0008519">
    <property type="term" value="F:ammonium channel activity"/>
    <property type="evidence" value="ECO:0007669"/>
    <property type="project" value="InterPro"/>
</dbReference>
<keyword evidence="8" id="KW-1185">Reference proteome</keyword>
<evidence type="ECO:0000313" key="8">
    <source>
        <dbReference type="Proteomes" id="UP000325255"/>
    </source>
</evidence>
<name>A0A5M6IQ16_9PROT</name>
<dbReference type="Proteomes" id="UP000325255">
    <property type="component" value="Unassembled WGS sequence"/>
</dbReference>
<dbReference type="Pfam" id="PF00909">
    <property type="entry name" value="Ammonium_transp"/>
    <property type="match status" value="1"/>
</dbReference>
<evidence type="ECO:0000256" key="2">
    <source>
        <dbReference type="ARBA" id="ARBA00022692"/>
    </source>
</evidence>
<evidence type="ECO:0000259" key="6">
    <source>
        <dbReference type="Pfam" id="PF00909"/>
    </source>
</evidence>
<dbReference type="GO" id="GO:0016020">
    <property type="term" value="C:membrane"/>
    <property type="evidence" value="ECO:0007669"/>
    <property type="project" value="UniProtKB-SubCell"/>
</dbReference>
<dbReference type="OrthoDB" id="9814202at2"/>
<evidence type="ECO:0000256" key="1">
    <source>
        <dbReference type="ARBA" id="ARBA00004141"/>
    </source>
</evidence>
<proteinExistence type="predicted"/>
<sequence length="57" mass="5927">SLAQVKIQAIAVAATVTYTAVATLVILLVVGAVVGLRVSQEEEREGLDVVLHGERLG</sequence>
<feature type="non-terminal residue" evidence="7">
    <location>
        <position position="1"/>
    </location>
</feature>
<dbReference type="InterPro" id="IPR029020">
    <property type="entry name" value="Ammonium/urea_transptr"/>
</dbReference>
<evidence type="ECO:0000256" key="3">
    <source>
        <dbReference type="ARBA" id="ARBA00022989"/>
    </source>
</evidence>
<gene>
    <name evidence="7" type="ORF">F1189_19915</name>
</gene>
<evidence type="ECO:0000313" key="7">
    <source>
        <dbReference type="EMBL" id="KAA5610373.1"/>
    </source>
</evidence>
<dbReference type="AlphaFoldDB" id="A0A5M6IQ16"/>
<reference evidence="7 8" key="1">
    <citation type="submission" date="2019-09" db="EMBL/GenBank/DDBJ databases">
        <title>Genome sequence of Rhodovastum atsumiense, a diverse member of the Acetobacteraceae family of non-sulfur purple photosynthetic bacteria.</title>
        <authorList>
            <person name="Meyer T."/>
            <person name="Kyndt J."/>
        </authorList>
    </citation>
    <scope>NUCLEOTIDE SEQUENCE [LARGE SCALE GENOMIC DNA]</scope>
    <source>
        <strain evidence="7 8">DSM 21279</strain>
    </source>
</reference>
<comment type="subcellular location">
    <subcellularLocation>
        <location evidence="1">Membrane</location>
        <topology evidence="1">Multi-pass membrane protein</topology>
    </subcellularLocation>
</comment>
<protein>
    <submittedName>
        <fullName evidence="7">Ammonium transporter</fullName>
    </submittedName>
</protein>
<dbReference type="Gene3D" id="1.10.3430.10">
    <property type="entry name" value="Ammonium transporter AmtB like domains"/>
    <property type="match status" value="1"/>
</dbReference>
<accession>A0A5M6IQ16</accession>
<keyword evidence="3 5" id="KW-1133">Transmembrane helix</keyword>
<organism evidence="7 8">
    <name type="scientific">Rhodovastum atsumiense</name>
    <dbReference type="NCBI Taxonomy" id="504468"/>
    <lineage>
        <taxon>Bacteria</taxon>
        <taxon>Pseudomonadati</taxon>
        <taxon>Pseudomonadota</taxon>
        <taxon>Alphaproteobacteria</taxon>
        <taxon>Acetobacterales</taxon>
        <taxon>Acetobacteraceae</taxon>
        <taxon>Rhodovastum</taxon>
    </lineage>
</organism>
<comment type="caution">
    <text evidence="7">The sequence shown here is derived from an EMBL/GenBank/DDBJ whole genome shotgun (WGS) entry which is preliminary data.</text>
</comment>
<feature type="transmembrane region" description="Helical" evidence="5">
    <location>
        <begin position="12"/>
        <end position="36"/>
    </location>
</feature>
<keyword evidence="4 5" id="KW-0472">Membrane</keyword>